<protein>
    <submittedName>
        <fullName evidence="3">Acyl-CoA dehydrogenase</fullName>
    </submittedName>
</protein>
<dbReference type="GO" id="GO:0016627">
    <property type="term" value="F:oxidoreductase activity, acting on the CH-CH group of donors"/>
    <property type="evidence" value="ECO:0007669"/>
    <property type="project" value="InterPro"/>
</dbReference>
<keyword evidence="1" id="KW-1133">Transmembrane helix</keyword>
<dbReference type="InterPro" id="IPR013786">
    <property type="entry name" value="AcylCoA_DH/ox_N"/>
</dbReference>
<dbReference type="InterPro" id="IPR037069">
    <property type="entry name" value="AcylCoA_DH/ox_N_sf"/>
</dbReference>
<organism evidence="3 4">
    <name type="scientific">Klebsiella pneumoniae</name>
    <dbReference type="NCBI Taxonomy" id="573"/>
    <lineage>
        <taxon>Bacteria</taxon>
        <taxon>Pseudomonadati</taxon>
        <taxon>Pseudomonadota</taxon>
        <taxon>Gammaproteobacteria</taxon>
        <taxon>Enterobacterales</taxon>
        <taxon>Enterobacteriaceae</taxon>
        <taxon>Klebsiella/Raoultella group</taxon>
        <taxon>Klebsiella</taxon>
        <taxon>Klebsiella pneumoniae complex</taxon>
    </lineage>
</organism>
<dbReference type="Proteomes" id="UP000251088">
    <property type="component" value="Unassembled WGS sequence"/>
</dbReference>
<dbReference type="SUPFAM" id="SSF56645">
    <property type="entry name" value="Acyl-CoA dehydrogenase NM domain-like"/>
    <property type="match status" value="1"/>
</dbReference>
<feature type="transmembrane region" description="Helical" evidence="1">
    <location>
        <begin position="51"/>
        <end position="79"/>
    </location>
</feature>
<evidence type="ECO:0000313" key="4">
    <source>
        <dbReference type="Proteomes" id="UP000251088"/>
    </source>
</evidence>
<gene>
    <name evidence="3" type="primary">fadE_1</name>
    <name evidence="3" type="ORF">NCTC9128_05148</name>
</gene>
<evidence type="ECO:0000259" key="2">
    <source>
        <dbReference type="Pfam" id="PF02771"/>
    </source>
</evidence>
<dbReference type="GO" id="GO:0050660">
    <property type="term" value="F:flavin adenine dinucleotide binding"/>
    <property type="evidence" value="ECO:0007669"/>
    <property type="project" value="InterPro"/>
</dbReference>
<dbReference type="EMBL" id="UAWN01000014">
    <property type="protein sequence ID" value="SQC39029.1"/>
    <property type="molecule type" value="Genomic_DNA"/>
</dbReference>
<accession>A0A2X3GQV9</accession>
<proteinExistence type="predicted"/>
<evidence type="ECO:0000313" key="3">
    <source>
        <dbReference type="EMBL" id="SQC39029.1"/>
    </source>
</evidence>
<keyword evidence="1" id="KW-0472">Membrane</keyword>
<dbReference type="InterPro" id="IPR009100">
    <property type="entry name" value="AcylCoA_DH/oxidase_NM_dom_sf"/>
</dbReference>
<evidence type="ECO:0000256" key="1">
    <source>
        <dbReference type="SAM" id="Phobius"/>
    </source>
</evidence>
<dbReference type="Gene3D" id="1.10.540.10">
    <property type="entry name" value="Acyl-CoA dehydrogenase/oxidase, N-terminal domain"/>
    <property type="match status" value="1"/>
</dbReference>
<keyword evidence="1" id="KW-0812">Transmembrane</keyword>
<dbReference type="Pfam" id="PF02771">
    <property type="entry name" value="Acyl-CoA_dh_N"/>
    <property type="match status" value="1"/>
</dbReference>
<name>A0A2X3GQV9_KLEPN</name>
<reference evidence="3 4" key="1">
    <citation type="submission" date="2018-06" db="EMBL/GenBank/DDBJ databases">
        <authorList>
            <consortium name="Pathogen Informatics"/>
            <person name="Doyle S."/>
        </authorList>
    </citation>
    <scope>NUCLEOTIDE SEQUENCE [LARGE SCALE GENOMIC DNA]</scope>
    <source>
        <strain evidence="3 4">NCTC9128</strain>
    </source>
</reference>
<feature type="transmembrane region" description="Helical" evidence="1">
    <location>
        <begin position="20"/>
        <end position="39"/>
    </location>
</feature>
<sequence length="294" mass="33353">MHYNQYITSGQTSYKLREHFSMMILSIVATVVLLGALFYHRVSLLLSSVILLAWTAALGAAGVWNIWLLLPLAIILLPFNFAPMRKSMISAPAFRTFRKVMPPMSRTEKEAIDAGTTWWEGDLFRGNPDWQKLHNYPQPRLTAEEQAFLDGPVEEACRMANDFAITHEMADLPPELWAYLKEHRFFAMIIKKEYGGLEFSAYAQARVLQKLSGVSGILADHRRRPELAGPGRTAAALRYRKNRRIIICRVWHAAWKSLASLSPARKRALTPAPSRIPAWCAWATGRVNRCWGCA</sequence>
<feature type="domain" description="Acyl-CoA dehydrogenase/oxidase N-terminal" evidence="2">
    <location>
        <begin position="144"/>
        <end position="216"/>
    </location>
</feature>
<dbReference type="AlphaFoldDB" id="A0A2X3GQV9"/>